<keyword evidence="7 8" id="KW-0472">Membrane</keyword>
<dbReference type="InterPro" id="IPR035906">
    <property type="entry name" value="MetI-like_sf"/>
</dbReference>
<dbReference type="PROSITE" id="PS50928">
    <property type="entry name" value="ABC_TM1"/>
    <property type="match status" value="1"/>
</dbReference>
<evidence type="ECO:0000256" key="8">
    <source>
        <dbReference type="RuleBase" id="RU363032"/>
    </source>
</evidence>
<proteinExistence type="inferred from homology"/>
<dbReference type="AlphaFoldDB" id="A0A1Y3PFW2"/>
<comment type="similarity">
    <text evidence="2">Belongs to the binding-protein-dependent transport system permease family. CysTW subfamily.</text>
</comment>
<feature type="domain" description="ABC transmembrane type-1" evidence="9">
    <location>
        <begin position="16"/>
        <end position="210"/>
    </location>
</feature>
<feature type="transmembrane region" description="Helical" evidence="8">
    <location>
        <begin position="55"/>
        <end position="78"/>
    </location>
</feature>
<dbReference type="PANTHER" id="PTHR30450:SF1">
    <property type="entry name" value="D-METHIONINE TRANSPORT SYSTEM PERMEASE PROTEIN METI-RELATED"/>
    <property type="match status" value="1"/>
</dbReference>
<feature type="transmembrane region" description="Helical" evidence="8">
    <location>
        <begin position="90"/>
        <end position="111"/>
    </location>
</feature>
<comment type="caution">
    <text evidence="10">The sequence shown here is derived from an EMBL/GenBank/DDBJ whole genome shotgun (WGS) entry which is preliminary data.</text>
</comment>
<feature type="transmembrane region" description="Helical" evidence="8">
    <location>
        <begin position="191"/>
        <end position="214"/>
    </location>
</feature>
<organism evidence="10 11">
    <name type="scientific">Bacillus thermozeamaize</name>
    <dbReference type="NCBI Taxonomy" id="230954"/>
    <lineage>
        <taxon>Bacteria</taxon>
        <taxon>Bacillati</taxon>
        <taxon>Bacillota</taxon>
        <taxon>Bacilli</taxon>
        <taxon>Bacillales</taxon>
        <taxon>Bacillaceae</taxon>
        <taxon>Bacillus</taxon>
    </lineage>
</organism>
<accession>A0A1Y3PFW2</accession>
<dbReference type="SUPFAM" id="SSF161098">
    <property type="entry name" value="MetI-like"/>
    <property type="match status" value="1"/>
</dbReference>
<dbReference type="EMBL" id="LZRT01000093">
    <property type="protein sequence ID" value="OUM86231.1"/>
    <property type="molecule type" value="Genomic_DNA"/>
</dbReference>
<dbReference type="InterPro" id="IPR000515">
    <property type="entry name" value="MetI-like"/>
</dbReference>
<reference evidence="11" key="1">
    <citation type="submission" date="2016-06" db="EMBL/GenBank/DDBJ databases">
        <authorList>
            <person name="Nascimento L."/>
            <person name="Pereira R.V."/>
            <person name="Martins L.F."/>
            <person name="Quaggio R.B."/>
            <person name="Silva A.M."/>
            <person name="Setubal J.C."/>
        </authorList>
    </citation>
    <scope>NUCLEOTIDE SEQUENCE [LARGE SCALE GENOMIC DNA]</scope>
</reference>
<name>A0A1Y3PFW2_9BACI</name>
<dbReference type="CDD" id="cd06261">
    <property type="entry name" value="TM_PBP2"/>
    <property type="match status" value="1"/>
</dbReference>
<evidence type="ECO:0000256" key="4">
    <source>
        <dbReference type="ARBA" id="ARBA00022475"/>
    </source>
</evidence>
<evidence type="ECO:0000313" key="10">
    <source>
        <dbReference type="EMBL" id="OUM86231.1"/>
    </source>
</evidence>
<dbReference type="GO" id="GO:0005886">
    <property type="term" value="C:plasma membrane"/>
    <property type="evidence" value="ECO:0007669"/>
    <property type="project" value="UniProtKB-SubCell"/>
</dbReference>
<evidence type="ECO:0000256" key="2">
    <source>
        <dbReference type="ARBA" id="ARBA00007069"/>
    </source>
</evidence>
<dbReference type="GO" id="GO:0048473">
    <property type="term" value="P:D-methionine transmembrane transport"/>
    <property type="evidence" value="ECO:0007669"/>
    <property type="project" value="TreeGrafter"/>
</dbReference>
<keyword evidence="6 8" id="KW-1133">Transmembrane helix</keyword>
<evidence type="ECO:0000256" key="1">
    <source>
        <dbReference type="ARBA" id="ARBA00004651"/>
    </source>
</evidence>
<dbReference type="Pfam" id="PF00528">
    <property type="entry name" value="BPD_transp_1"/>
    <property type="match status" value="1"/>
</dbReference>
<evidence type="ECO:0000313" key="11">
    <source>
        <dbReference type="Proteomes" id="UP000196475"/>
    </source>
</evidence>
<evidence type="ECO:0000256" key="3">
    <source>
        <dbReference type="ARBA" id="ARBA00022448"/>
    </source>
</evidence>
<dbReference type="Gene3D" id="1.10.3720.10">
    <property type="entry name" value="MetI-like"/>
    <property type="match status" value="1"/>
</dbReference>
<comment type="subcellular location">
    <subcellularLocation>
        <location evidence="1 8">Cell membrane</location>
        <topology evidence="1 8">Multi-pass membrane protein</topology>
    </subcellularLocation>
</comment>
<evidence type="ECO:0000256" key="6">
    <source>
        <dbReference type="ARBA" id="ARBA00022989"/>
    </source>
</evidence>
<evidence type="ECO:0000256" key="5">
    <source>
        <dbReference type="ARBA" id="ARBA00022692"/>
    </source>
</evidence>
<keyword evidence="3 8" id="KW-0813">Transport</keyword>
<feature type="transmembrane region" description="Helical" evidence="8">
    <location>
        <begin position="20"/>
        <end position="43"/>
    </location>
</feature>
<dbReference type="FunFam" id="1.10.3720.10:FF:000002">
    <property type="entry name" value="D-methionine ABC transporter permease MetI"/>
    <property type="match status" value="1"/>
</dbReference>
<gene>
    <name evidence="10" type="ORF">BAA01_06235</name>
</gene>
<feature type="transmembrane region" description="Helical" evidence="8">
    <location>
        <begin position="149"/>
        <end position="171"/>
    </location>
</feature>
<dbReference type="NCBIfam" id="NF008049">
    <property type="entry name" value="PRK10782.1"/>
    <property type="match status" value="1"/>
</dbReference>
<dbReference type="InterPro" id="IPR051322">
    <property type="entry name" value="AA_ABC_Transporter_Permease"/>
</dbReference>
<evidence type="ECO:0000259" key="9">
    <source>
        <dbReference type="PROSITE" id="PS50928"/>
    </source>
</evidence>
<evidence type="ECO:0000256" key="7">
    <source>
        <dbReference type="ARBA" id="ARBA00023136"/>
    </source>
</evidence>
<sequence length="220" mass="23662">MFDNLLDKLPQLMEATLETIYMTGFSLLFSTMLGLPMGVLLVLSDKGGLMPNRFLNSVLGMIINVFRSIPFMILLILLIPVSRLVVGTAIGWQAATVSLVIAAAPFVARLIETALREVDRGVIEAAQAMGASNWQIIYKVLLPESLPSIVSGITVAAVTIVGYTAMAGAIGGGGLGHMAIRYGYQGYQPDITAVVTIILVLMVQLLQSLGDWLARRVDKR</sequence>
<protein>
    <recommendedName>
        <fullName evidence="9">ABC transmembrane type-1 domain-containing protein</fullName>
    </recommendedName>
</protein>
<keyword evidence="4" id="KW-1003">Cell membrane</keyword>
<keyword evidence="5 8" id="KW-0812">Transmembrane</keyword>
<dbReference type="PANTHER" id="PTHR30450">
    <property type="entry name" value="ABC TRANSPORTER PERMEASE"/>
    <property type="match status" value="1"/>
</dbReference>
<dbReference type="Proteomes" id="UP000196475">
    <property type="component" value="Unassembled WGS sequence"/>
</dbReference>